<keyword evidence="1" id="KW-1133">Transmembrane helix</keyword>
<evidence type="ECO:0000313" key="3">
    <source>
        <dbReference type="Proteomes" id="UP000427071"/>
    </source>
</evidence>
<keyword evidence="1" id="KW-0472">Membrane</keyword>
<dbReference type="AlphaFoldDB" id="A0A6B8VRH0"/>
<feature type="transmembrane region" description="Helical" evidence="1">
    <location>
        <begin position="24"/>
        <end position="43"/>
    </location>
</feature>
<proteinExistence type="predicted"/>
<dbReference type="KEGG" id="ckw:CKALI_07995"/>
<protein>
    <submittedName>
        <fullName evidence="2">Uncharacterized protein</fullName>
    </submittedName>
</protein>
<dbReference type="EMBL" id="CP046452">
    <property type="protein sequence ID" value="QGU02461.1"/>
    <property type="molecule type" value="Genomic_DNA"/>
</dbReference>
<name>A0A6B8VRH0_9CORY</name>
<keyword evidence="3" id="KW-1185">Reference proteome</keyword>
<reference evidence="3" key="1">
    <citation type="submission" date="2019-11" db="EMBL/GenBank/DDBJ databases">
        <title>Complete genome sequence of Corynebacterium kalinowskii 1959, a novel Corynebacterium species isolated from soil of a small paddock in Vilsendorf, Germany.</title>
        <authorList>
            <person name="Schaffert L."/>
            <person name="Ruwe M."/>
            <person name="Milse J."/>
            <person name="Hanuschka K."/>
            <person name="Ortseifen V."/>
            <person name="Droste J."/>
            <person name="Brandt D."/>
            <person name="Schlueter L."/>
            <person name="Kutter Y."/>
            <person name="Vinke S."/>
            <person name="Viehoefer P."/>
            <person name="Jacob L."/>
            <person name="Luebke N.-C."/>
            <person name="Schulte-Berndt E."/>
            <person name="Hain C."/>
            <person name="Linder M."/>
            <person name="Schmidt P."/>
            <person name="Wollenschlaeger L."/>
            <person name="Luttermann T."/>
            <person name="Thieme E."/>
            <person name="Hassa J."/>
            <person name="Haak M."/>
            <person name="Wittchen M."/>
            <person name="Mentz A."/>
            <person name="Persicke M."/>
            <person name="Busche T."/>
            <person name="Ruckert C."/>
        </authorList>
    </citation>
    <scope>NUCLEOTIDE SEQUENCE [LARGE SCALE GENOMIC DNA]</scope>
    <source>
        <strain evidence="3">1959</strain>
    </source>
</reference>
<sequence length="88" mass="9601">MDLLILAQQQSTPLGPEFGKASPIGLLVIVALLVAVIYLGWAFSRRQGRLVRRQAFAEARGLNVFDEKAIDEAMAAEGLLGNDKKHLI</sequence>
<organism evidence="2 3">
    <name type="scientific">Corynebacterium kalinowskii</name>
    <dbReference type="NCBI Taxonomy" id="2675216"/>
    <lineage>
        <taxon>Bacteria</taxon>
        <taxon>Bacillati</taxon>
        <taxon>Actinomycetota</taxon>
        <taxon>Actinomycetes</taxon>
        <taxon>Mycobacteriales</taxon>
        <taxon>Corynebacteriaceae</taxon>
        <taxon>Corynebacterium</taxon>
    </lineage>
</organism>
<dbReference type="Proteomes" id="UP000427071">
    <property type="component" value="Chromosome"/>
</dbReference>
<dbReference type="RefSeq" id="WP_407643746.1">
    <property type="nucleotide sequence ID" value="NZ_CP046452.1"/>
</dbReference>
<gene>
    <name evidence="2" type="ORF">CKALI_07995</name>
</gene>
<evidence type="ECO:0000313" key="2">
    <source>
        <dbReference type="EMBL" id="QGU02461.1"/>
    </source>
</evidence>
<keyword evidence="1" id="KW-0812">Transmembrane</keyword>
<accession>A0A6B8VRH0</accession>
<evidence type="ECO:0000256" key="1">
    <source>
        <dbReference type="SAM" id="Phobius"/>
    </source>
</evidence>